<dbReference type="Proteomes" id="UP001432146">
    <property type="component" value="Unassembled WGS sequence"/>
</dbReference>
<dbReference type="EMBL" id="JAWNGG020000194">
    <property type="protein sequence ID" value="KAK9297134.1"/>
    <property type="molecule type" value="Genomic_DNA"/>
</dbReference>
<comment type="caution">
    <text evidence="2">The sequence shown here is derived from an EMBL/GenBank/DDBJ whole genome shotgun (WGS) entry which is preliminary data.</text>
</comment>
<gene>
    <name evidence="2" type="ORF">QLX08_009016</name>
</gene>
<proteinExistence type="predicted"/>
<keyword evidence="3" id="KW-1185">Reference proteome</keyword>
<sequence>MSSRVLQTVIHATEQYAGDAFKRLAAYNGCRNVDRKGCQLEGGGRKTNASSEAGRRARRLAEHPSSSAKCNELAQRGGPRRTRGPRLEHNQQHLRAGKSDIAARVVPSGTERNGEASRAEPSGYQRCDESA</sequence>
<evidence type="ECO:0000256" key="1">
    <source>
        <dbReference type="SAM" id="MobiDB-lite"/>
    </source>
</evidence>
<protein>
    <submittedName>
        <fullName evidence="2">Uncharacterized protein</fullName>
    </submittedName>
</protein>
<reference evidence="2 3" key="1">
    <citation type="submission" date="2024-05" db="EMBL/GenBank/DDBJ databases">
        <title>The nuclear and mitochondrial genome assemblies of Tetragonisca angustula (Apidae: Meliponini), a tiny yet remarkable pollinator in the Neotropics.</title>
        <authorList>
            <person name="Ferrari R."/>
            <person name="Ricardo P.C."/>
            <person name="Dias F.C."/>
            <person name="Araujo N.S."/>
            <person name="Soares D.O."/>
            <person name="Zhou Q.-S."/>
            <person name="Zhu C.-D."/>
            <person name="Coutinho L."/>
            <person name="Airas M.C."/>
            <person name="Batista T.M."/>
        </authorList>
    </citation>
    <scope>NUCLEOTIDE SEQUENCE [LARGE SCALE GENOMIC DNA]</scope>
    <source>
        <strain evidence="2">ASF017062</strain>
        <tissue evidence="2">Abdomen</tissue>
    </source>
</reference>
<accession>A0AAW0ZIE2</accession>
<feature type="region of interest" description="Disordered" evidence="1">
    <location>
        <begin position="36"/>
        <end position="131"/>
    </location>
</feature>
<evidence type="ECO:0000313" key="3">
    <source>
        <dbReference type="Proteomes" id="UP001432146"/>
    </source>
</evidence>
<dbReference type="AlphaFoldDB" id="A0AAW0ZIE2"/>
<organism evidence="2 3">
    <name type="scientific">Tetragonisca angustula</name>
    <dbReference type="NCBI Taxonomy" id="166442"/>
    <lineage>
        <taxon>Eukaryota</taxon>
        <taxon>Metazoa</taxon>
        <taxon>Ecdysozoa</taxon>
        <taxon>Arthropoda</taxon>
        <taxon>Hexapoda</taxon>
        <taxon>Insecta</taxon>
        <taxon>Pterygota</taxon>
        <taxon>Neoptera</taxon>
        <taxon>Endopterygota</taxon>
        <taxon>Hymenoptera</taxon>
        <taxon>Apocrita</taxon>
        <taxon>Aculeata</taxon>
        <taxon>Apoidea</taxon>
        <taxon>Anthophila</taxon>
        <taxon>Apidae</taxon>
        <taxon>Tetragonisca</taxon>
    </lineage>
</organism>
<evidence type="ECO:0000313" key="2">
    <source>
        <dbReference type="EMBL" id="KAK9297134.1"/>
    </source>
</evidence>
<feature type="compositionally biased region" description="Basic and acidic residues" evidence="1">
    <location>
        <begin position="53"/>
        <end position="62"/>
    </location>
</feature>
<name>A0AAW0ZIE2_9HYME</name>